<evidence type="ECO:0000256" key="3">
    <source>
        <dbReference type="ARBA" id="ARBA00022448"/>
    </source>
</evidence>
<gene>
    <name evidence="10" type="ORF">GT360_16105</name>
</gene>
<dbReference type="KEGG" id="vas:GT360_16105"/>
<keyword evidence="4" id="KW-1003">Cell membrane</keyword>
<feature type="compositionally biased region" description="Polar residues" evidence="8">
    <location>
        <begin position="374"/>
        <end position="383"/>
    </location>
</feature>
<keyword evidence="11" id="KW-1185">Reference proteome</keyword>
<organism evidence="10 11">
    <name type="scientific">Vibrio astriarenae</name>
    <dbReference type="NCBI Taxonomy" id="1481923"/>
    <lineage>
        <taxon>Bacteria</taxon>
        <taxon>Pseudomonadati</taxon>
        <taxon>Pseudomonadota</taxon>
        <taxon>Gammaproteobacteria</taxon>
        <taxon>Vibrionales</taxon>
        <taxon>Vibrionaceae</taxon>
        <taxon>Vibrio</taxon>
    </lineage>
</organism>
<protein>
    <submittedName>
        <fullName evidence="10">AI-2E family transporter</fullName>
    </submittedName>
</protein>
<feature type="transmembrane region" description="Helical" evidence="9">
    <location>
        <begin position="284"/>
        <end position="300"/>
    </location>
</feature>
<feature type="transmembrane region" description="Helical" evidence="9">
    <location>
        <begin position="320"/>
        <end position="343"/>
    </location>
</feature>
<evidence type="ECO:0000256" key="7">
    <source>
        <dbReference type="ARBA" id="ARBA00023136"/>
    </source>
</evidence>
<proteinExistence type="inferred from homology"/>
<feature type="transmembrane region" description="Helical" evidence="9">
    <location>
        <begin position="166"/>
        <end position="187"/>
    </location>
</feature>
<dbReference type="PANTHER" id="PTHR21716">
    <property type="entry name" value="TRANSMEMBRANE PROTEIN"/>
    <property type="match status" value="1"/>
</dbReference>
<feature type="transmembrane region" description="Helical" evidence="9">
    <location>
        <begin position="249"/>
        <end position="277"/>
    </location>
</feature>
<evidence type="ECO:0000256" key="8">
    <source>
        <dbReference type="SAM" id="MobiDB-lite"/>
    </source>
</evidence>
<evidence type="ECO:0000256" key="1">
    <source>
        <dbReference type="ARBA" id="ARBA00004651"/>
    </source>
</evidence>
<evidence type="ECO:0000313" key="11">
    <source>
        <dbReference type="Proteomes" id="UP000464262"/>
    </source>
</evidence>
<evidence type="ECO:0000256" key="9">
    <source>
        <dbReference type="SAM" id="Phobius"/>
    </source>
</evidence>
<dbReference type="PANTHER" id="PTHR21716:SF67">
    <property type="entry name" value="TRANSPORT PROTEIN YDIK-RELATED"/>
    <property type="match status" value="1"/>
</dbReference>
<keyword evidence="6 9" id="KW-1133">Transmembrane helix</keyword>
<dbReference type="Proteomes" id="UP000464262">
    <property type="component" value="Chromosome 2"/>
</dbReference>
<feature type="transmembrane region" description="Helical" evidence="9">
    <location>
        <begin position="12"/>
        <end position="37"/>
    </location>
</feature>
<comment type="similarity">
    <text evidence="2">Belongs to the autoinducer-2 exporter (AI-2E) (TC 2.A.86) family.</text>
</comment>
<evidence type="ECO:0000256" key="6">
    <source>
        <dbReference type="ARBA" id="ARBA00022989"/>
    </source>
</evidence>
<sequence length="383" mass="41130">MCEQKEETKELLTQAFTASLIRFAVISFLVLMCFWAFAPFLPILMWAMVLAIALYPARRWLEFKLNWSASKVSTLIVLVGVLLIGVPTTMVANSFATKTLDAYEDYQQGALVIPAPKASVEDWPLVGEDVYDAWSEASTDMSSFIDKRQPQLKAASSWLVSAAGGAASNVFFMIGAIIVAGIMLAWAEPATKSMRKIFTSFSDEAKGPELHNLTTATIRQVAIGVIGIAFLTAMTFGATVALAGVPAAALFTVIALLFAIMQLPVTLIAIVTTAILWSIEGNSTLHNGIFTVLMIAASLVDNVLKPMILGRGLEVPMPVVLIGAIGGMMSGGILGMFVGAAFLTAGYQVFMKWVDSESDKKLPQDSKESKDNDLANSKAQPTE</sequence>
<evidence type="ECO:0000313" key="10">
    <source>
        <dbReference type="EMBL" id="QIA65084.1"/>
    </source>
</evidence>
<feature type="region of interest" description="Disordered" evidence="8">
    <location>
        <begin position="360"/>
        <end position="383"/>
    </location>
</feature>
<evidence type="ECO:0000256" key="2">
    <source>
        <dbReference type="ARBA" id="ARBA00009773"/>
    </source>
</evidence>
<accession>A0A7Z2T641</accession>
<feature type="transmembrane region" description="Helical" evidence="9">
    <location>
        <begin position="43"/>
        <end position="61"/>
    </location>
</feature>
<dbReference type="GO" id="GO:0005886">
    <property type="term" value="C:plasma membrane"/>
    <property type="evidence" value="ECO:0007669"/>
    <property type="project" value="UniProtKB-SubCell"/>
</dbReference>
<keyword evidence="5 9" id="KW-0812">Transmembrane</keyword>
<keyword evidence="3" id="KW-0813">Transport</keyword>
<evidence type="ECO:0000256" key="4">
    <source>
        <dbReference type="ARBA" id="ARBA00022475"/>
    </source>
</evidence>
<reference evidence="10 11" key="1">
    <citation type="submission" date="2020-01" db="EMBL/GenBank/DDBJ databases">
        <title>Whole genome and functional gene identification of agarase of Vibrio HN897.</title>
        <authorList>
            <person name="Liu Y."/>
            <person name="Zhao Z."/>
        </authorList>
    </citation>
    <scope>NUCLEOTIDE SEQUENCE [LARGE SCALE GENOMIC DNA]</scope>
    <source>
        <strain evidence="10 11">HN897</strain>
    </source>
</reference>
<feature type="transmembrane region" description="Helical" evidence="9">
    <location>
        <begin position="73"/>
        <end position="96"/>
    </location>
</feature>
<feature type="transmembrane region" description="Helical" evidence="9">
    <location>
        <begin position="221"/>
        <end position="243"/>
    </location>
</feature>
<dbReference type="Pfam" id="PF01594">
    <property type="entry name" value="AI-2E_transport"/>
    <property type="match status" value="1"/>
</dbReference>
<dbReference type="AlphaFoldDB" id="A0A7Z2T641"/>
<evidence type="ECO:0000256" key="5">
    <source>
        <dbReference type="ARBA" id="ARBA00022692"/>
    </source>
</evidence>
<dbReference type="EMBL" id="CP047476">
    <property type="protein sequence ID" value="QIA65084.1"/>
    <property type="molecule type" value="Genomic_DNA"/>
</dbReference>
<dbReference type="InterPro" id="IPR002549">
    <property type="entry name" value="AI-2E-like"/>
</dbReference>
<keyword evidence="7 9" id="KW-0472">Membrane</keyword>
<name>A0A7Z2T641_9VIBR</name>
<comment type="subcellular location">
    <subcellularLocation>
        <location evidence="1">Cell membrane</location>
        <topology evidence="1">Multi-pass membrane protein</topology>
    </subcellularLocation>
</comment>
<dbReference type="RefSeq" id="WP_164649983.1">
    <property type="nucleotide sequence ID" value="NZ_CP047476.1"/>
</dbReference>
<feature type="compositionally biased region" description="Basic and acidic residues" evidence="8">
    <location>
        <begin position="360"/>
        <end position="373"/>
    </location>
</feature>